<keyword evidence="4 11" id="KW-0963">Cytoplasm</keyword>
<dbReference type="PRINTS" id="PR01045">
    <property type="entry name" value="TRNASYNTHGB"/>
</dbReference>
<keyword evidence="14" id="KW-1185">Reference proteome</keyword>
<keyword evidence="5 11" id="KW-0436">Ligase</keyword>
<dbReference type="EMBL" id="QXJC01000008">
    <property type="protein sequence ID" value="RID97275.1"/>
    <property type="molecule type" value="Genomic_DNA"/>
</dbReference>
<accession>A0A398C2K4</accession>
<dbReference type="GO" id="GO:0004820">
    <property type="term" value="F:glycine-tRNA ligase activity"/>
    <property type="evidence" value="ECO:0007669"/>
    <property type="project" value="UniProtKB-UniRule"/>
</dbReference>
<evidence type="ECO:0000256" key="6">
    <source>
        <dbReference type="ARBA" id="ARBA00022741"/>
    </source>
</evidence>
<evidence type="ECO:0000256" key="7">
    <source>
        <dbReference type="ARBA" id="ARBA00022840"/>
    </source>
</evidence>
<protein>
    <recommendedName>
        <fullName evidence="11">Glycine--tRNA ligase beta subunit</fullName>
        <ecNumber evidence="11">6.1.1.14</ecNumber>
    </recommendedName>
    <alternativeName>
        <fullName evidence="11">Glycyl-tRNA synthetase beta subunit</fullName>
        <shortName evidence="11">GlyRS</shortName>
    </alternativeName>
</protein>
<keyword evidence="7 11" id="KW-0067">ATP-binding</keyword>
<evidence type="ECO:0000259" key="12">
    <source>
        <dbReference type="Pfam" id="PF05746"/>
    </source>
</evidence>
<dbReference type="PROSITE" id="PS50861">
    <property type="entry name" value="AA_TRNA_LIGASE_II_GLYAB"/>
    <property type="match status" value="1"/>
</dbReference>
<keyword evidence="9 11" id="KW-0030">Aminoacyl-tRNA synthetase</keyword>
<dbReference type="InterPro" id="IPR008909">
    <property type="entry name" value="DALR_anticod-bd"/>
</dbReference>
<evidence type="ECO:0000313" key="14">
    <source>
        <dbReference type="Proteomes" id="UP000266302"/>
    </source>
</evidence>
<dbReference type="RefSeq" id="WP_119110228.1">
    <property type="nucleotide sequence ID" value="NZ_QXJC01000008.1"/>
</dbReference>
<evidence type="ECO:0000256" key="11">
    <source>
        <dbReference type="HAMAP-Rule" id="MF_00255"/>
    </source>
</evidence>
<proteinExistence type="inferred from homology"/>
<dbReference type="InterPro" id="IPR015944">
    <property type="entry name" value="Gly-tRNA-synth_bsu"/>
</dbReference>
<dbReference type="SUPFAM" id="SSF109604">
    <property type="entry name" value="HD-domain/PDEase-like"/>
    <property type="match status" value="1"/>
</dbReference>
<dbReference type="PANTHER" id="PTHR30075:SF2">
    <property type="entry name" value="GLYCINE--TRNA LIGASE, CHLOROPLASTIC_MITOCHONDRIAL 2"/>
    <property type="match status" value="1"/>
</dbReference>
<dbReference type="AlphaFoldDB" id="A0A398C2K4"/>
<dbReference type="EC" id="6.1.1.14" evidence="11"/>
<comment type="subunit">
    <text evidence="3 11">Tetramer of two alpha and two beta subunits.</text>
</comment>
<reference evidence="13 14" key="1">
    <citation type="submission" date="2018-09" db="EMBL/GenBank/DDBJ databases">
        <title>Draft genome of Simplicispira sp. NY-02.</title>
        <authorList>
            <person name="Im W.T."/>
        </authorList>
    </citation>
    <scope>NUCLEOTIDE SEQUENCE [LARGE SCALE GENOMIC DNA]</scope>
    <source>
        <strain evidence="13 14">NY-02</strain>
    </source>
</reference>
<name>A0A398C2K4_9BURK</name>
<gene>
    <name evidence="11" type="primary">glyS</name>
    <name evidence="13" type="ORF">D3F03_14930</name>
</gene>
<dbReference type="GO" id="GO:0006426">
    <property type="term" value="P:glycyl-tRNA aminoacylation"/>
    <property type="evidence" value="ECO:0007669"/>
    <property type="project" value="UniProtKB-UniRule"/>
</dbReference>
<organism evidence="13 14">
    <name type="scientific">Simplicispira hankyongi</name>
    <dbReference type="NCBI Taxonomy" id="2315688"/>
    <lineage>
        <taxon>Bacteria</taxon>
        <taxon>Pseudomonadati</taxon>
        <taxon>Pseudomonadota</taxon>
        <taxon>Betaproteobacteria</taxon>
        <taxon>Burkholderiales</taxon>
        <taxon>Comamonadaceae</taxon>
        <taxon>Simplicispira</taxon>
    </lineage>
</organism>
<dbReference type="InterPro" id="IPR006194">
    <property type="entry name" value="Gly-tRNA-synth_heterodimer"/>
</dbReference>
<evidence type="ECO:0000256" key="8">
    <source>
        <dbReference type="ARBA" id="ARBA00022917"/>
    </source>
</evidence>
<dbReference type="Pfam" id="PF02092">
    <property type="entry name" value="tRNA_synt_2f"/>
    <property type="match status" value="1"/>
</dbReference>
<comment type="similarity">
    <text evidence="2 11">Belongs to the class-II aminoacyl-tRNA synthetase family.</text>
</comment>
<evidence type="ECO:0000256" key="1">
    <source>
        <dbReference type="ARBA" id="ARBA00004496"/>
    </source>
</evidence>
<dbReference type="Pfam" id="PF05746">
    <property type="entry name" value="DALR_1"/>
    <property type="match status" value="1"/>
</dbReference>
<dbReference type="GO" id="GO:0006420">
    <property type="term" value="P:arginyl-tRNA aminoacylation"/>
    <property type="evidence" value="ECO:0007669"/>
    <property type="project" value="InterPro"/>
</dbReference>
<dbReference type="GO" id="GO:0005829">
    <property type="term" value="C:cytosol"/>
    <property type="evidence" value="ECO:0007669"/>
    <property type="project" value="TreeGrafter"/>
</dbReference>
<dbReference type="GO" id="GO:0004814">
    <property type="term" value="F:arginine-tRNA ligase activity"/>
    <property type="evidence" value="ECO:0007669"/>
    <property type="project" value="InterPro"/>
</dbReference>
<dbReference type="PANTHER" id="PTHR30075">
    <property type="entry name" value="GLYCYL-TRNA SYNTHETASE"/>
    <property type="match status" value="1"/>
</dbReference>
<evidence type="ECO:0000256" key="3">
    <source>
        <dbReference type="ARBA" id="ARBA00011209"/>
    </source>
</evidence>
<keyword evidence="8 11" id="KW-0648">Protein biosynthesis</keyword>
<evidence type="ECO:0000313" key="13">
    <source>
        <dbReference type="EMBL" id="RID97275.1"/>
    </source>
</evidence>
<evidence type="ECO:0000256" key="9">
    <source>
        <dbReference type="ARBA" id="ARBA00023146"/>
    </source>
</evidence>
<evidence type="ECO:0000256" key="10">
    <source>
        <dbReference type="ARBA" id="ARBA00047937"/>
    </source>
</evidence>
<evidence type="ECO:0000256" key="4">
    <source>
        <dbReference type="ARBA" id="ARBA00022490"/>
    </source>
</evidence>
<sequence length="710" mass="76214">MTTKNLLVELFVEELPPKALQKLGDAFAGVLCEQLKVQGLATADSVLTPFASPRRLAAQVTAVAGKAADKAVRQKLMPVSVGLDAAGTATPALLKKLQALGVQVSDPAAAVALLQRAQDGKAEALFYDSVLPGATLQEGLQKALHEAIAKLPIPKVMTYQLETDCELPGWSSVQFVRPAHGLVALHGSDVVPVKALGLTAGNRTQGHRFEAAVSPVVLRIADSYAQQLRDEGAVIASFAERRAEIARQLAAAAAKVGNGAHAIEDDALLDEVTALVERPNVLVCSFEQEFLGVPQECLILTMKANQKYFPLLDAADKLTNRFLVVSNITPDDPSLVIGGNERVVRPRLADAKFFFDQDRKKTLASRVEGLGKVVYHNKLGTQGERVERVRAIAQAIAHQLGDSALVQQADQAALLAKTDLVTDMVGEFPELQGTMGRYYALNDGLSETVADAIEDHYKPRFSGDTLPRSTVGVVVALADKLETLVGMFGIGNLPTGDRDPFALRRHALGVIRMLVEKNLSLDLNALLASAVPAFGDKITDAAPQVADFIYDRLAGNLREQGYSAQEVDAVLALRPQRLALVEKQLAAVRAFAALPESPALAAANKRVSNILKKAGDVDPHVNPELLQEAAEQDLYAALQRFVPEANAQFEAGDFTASLQTLAVLRAPVDAFFDDVMVNAEQLDLRLNRQGLLKSLHLAMNRVADLSRLAV</sequence>
<comment type="subcellular location">
    <subcellularLocation>
        <location evidence="1 11">Cytoplasm</location>
    </subcellularLocation>
</comment>
<dbReference type="NCBIfam" id="TIGR00211">
    <property type="entry name" value="glyS"/>
    <property type="match status" value="1"/>
</dbReference>
<feature type="domain" description="DALR anticodon binding" evidence="12">
    <location>
        <begin position="602"/>
        <end position="696"/>
    </location>
</feature>
<dbReference type="OrthoDB" id="9775440at2"/>
<dbReference type="GO" id="GO:0005524">
    <property type="term" value="F:ATP binding"/>
    <property type="evidence" value="ECO:0007669"/>
    <property type="project" value="UniProtKB-UniRule"/>
</dbReference>
<keyword evidence="6 11" id="KW-0547">Nucleotide-binding</keyword>
<dbReference type="HAMAP" id="MF_00255">
    <property type="entry name" value="Gly_tRNA_synth_beta"/>
    <property type="match status" value="1"/>
</dbReference>
<evidence type="ECO:0000256" key="2">
    <source>
        <dbReference type="ARBA" id="ARBA00008226"/>
    </source>
</evidence>
<evidence type="ECO:0000256" key="5">
    <source>
        <dbReference type="ARBA" id="ARBA00022598"/>
    </source>
</evidence>
<comment type="caution">
    <text evidence="13">The sequence shown here is derived from an EMBL/GenBank/DDBJ whole genome shotgun (WGS) entry which is preliminary data.</text>
</comment>
<comment type="catalytic activity">
    <reaction evidence="10 11">
        <text>tRNA(Gly) + glycine + ATP = glycyl-tRNA(Gly) + AMP + diphosphate</text>
        <dbReference type="Rhea" id="RHEA:16013"/>
        <dbReference type="Rhea" id="RHEA-COMP:9664"/>
        <dbReference type="Rhea" id="RHEA-COMP:9683"/>
        <dbReference type="ChEBI" id="CHEBI:30616"/>
        <dbReference type="ChEBI" id="CHEBI:33019"/>
        <dbReference type="ChEBI" id="CHEBI:57305"/>
        <dbReference type="ChEBI" id="CHEBI:78442"/>
        <dbReference type="ChEBI" id="CHEBI:78522"/>
        <dbReference type="ChEBI" id="CHEBI:456215"/>
        <dbReference type="EC" id="6.1.1.14"/>
    </reaction>
</comment>
<dbReference type="Proteomes" id="UP000266302">
    <property type="component" value="Unassembled WGS sequence"/>
</dbReference>